<evidence type="ECO:0000313" key="2">
    <source>
        <dbReference type="EMBL" id="PRP90928.1"/>
    </source>
</evidence>
<feature type="transmembrane region" description="Helical" evidence="1">
    <location>
        <begin position="69"/>
        <end position="90"/>
    </location>
</feature>
<sequence length="122" mass="12660">MCRVALGHRRASAAPLAPPKNTGLDALTTLAWCVGALVLVAGGLLPALAGAARSVDAELGGGASLWVVWAGWIGRGLLTLALVAALVGVIERLVSARRLWQGLHLTRAQARERARASGDRRP</sequence>
<name>A0A2S9XDI3_9BACT</name>
<dbReference type="EMBL" id="PVNK01000263">
    <property type="protein sequence ID" value="PRP90928.1"/>
    <property type="molecule type" value="Genomic_DNA"/>
</dbReference>
<keyword evidence="1" id="KW-0812">Transmembrane</keyword>
<gene>
    <name evidence="2" type="ORF">ENSA5_60030</name>
</gene>
<dbReference type="Proteomes" id="UP000237968">
    <property type="component" value="Unassembled WGS sequence"/>
</dbReference>
<reference evidence="2 3" key="1">
    <citation type="submission" date="2018-03" db="EMBL/GenBank/DDBJ databases">
        <title>Draft Genome Sequences of the Obligatory Marine Myxobacteria Enhygromyxa salina SWB005.</title>
        <authorList>
            <person name="Poehlein A."/>
            <person name="Moghaddam J.A."/>
            <person name="Harms H."/>
            <person name="Alanjari M."/>
            <person name="Koenig G.M."/>
            <person name="Daniel R."/>
            <person name="Schaeberle T.F."/>
        </authorList>
    </citation>
    <scope>NUCLEOTIDE SEQUENCE [LARGE SCALE GENOMIC DNA]</scope>
    <source>
        <strain evidence="2 3">SWB005</strain>
    </source>
</reference>
<organism evidence="2 3">
    <name type="scientific">Enhygromyxa salina</name>
    <dbReference type="NCBI Taxonomy" id="215803"/>
    <lineage>
        <taxon>Bacteria</taxon>
        <taxon>Pseudomonadati</taxon>
        <taxon>Myxococcota</taxon>
        <taxon>Polyangia</taxon>
        <taxon>Nannocystales</taxon>
        <taxon>Nannocystaceae</taxon>
        <taxon>Enhygromyxa</taxon>
    </lineage>
</organism>
<feature type="transmembrane region" description="Helical" evidence="1">
    <location>
        <begin position="29"/>
        <end position="49"/>
    </location>
</feature>
<comment type="caution">
    <text evidence="2">The sequence shown here is derived from an EMBL/GenBank/DDBJ whole genome shotgun (WGS) entry which is preliminary data.</text>
</comment>
<keyword evidence="3" id="KW-1185">Reference proteome</keyword>
<keyword evidence="1" id="KW-0472">Membrane</keyword>
<evidence type="ECO:0000313" key="3">
    <source>
        <dbReference type="Proteomes" id="UP000237968"/>
    </source>
</evidence>
<dbReference type="AlphaFoldDB" id="A0A2S9XDI3"/>
<proteinExistence type="predicted"/>
<accession>A0A2S9XDI3</accession>
<protein>
    <submittedName>
        <fullName evidence="2">Uncharacterized protein</fullName>
    </submittedName>
</protein>
<keyword evidence="1" id="KW-1133">Transmembrane helix</keyword>
<evidence type="ECO:0000256" key="1">
    <source>
        <dbReference type="SAM" id="Phobius"/>
    </source>
</evidence>